<protein>
    <recommendedName>
        <fullName evidence="5">Immunoglobulin V-set domain-containing protein</fullName>
    </recommendedName>
</protein>
<dbReference type="GO" id="GO:0001817">
    <property type="term" value="P:regulation of cytokine production"/>
    <property type="evidence" value="ECO:0007669"/>
    <property type="project" value="TreeGrafter"/>
</dbReference>
<dbReference type="PANTHER" id="PTHR24100:SF151">
    <property type="entry name" value="ICOS LIGAND"/>
    <property type="match status" value="1"/>
</dbReference>
<dbReference type="InterPro" id="IPR013783">
    <property type="entry name" value="Ig-like_fold"/>
</dbReference>
<keyword evidence="4" id="KW-0812">Transmembrane</keyword>
<evidence type="ECO:0000256" key="1">
    <source>
        <dbReference type="ARBA" id="ARBA00004370"/>
    </source>
</evidence>
<dbReference type="Gene3D" id="2.60.40.10">
    <property type="entry name" value="Immunoglobulins"/>
    <property type="match status" value="1"/>
</dbReference>
<evidence type="ECO:0000313" key="6">
    <source>
        <dbReference type="Ensembl" id="ENSMMDP00005042127.1"/>
    </source>
</evidence>
<feature type="transmembrane region" description="Helical" evidence="4">
    <location>
        <begin position="143"/>
        <end position="168"/>
    </location>
</feature>
<dbReference type="GO" id="GO:0005102">
    <property type="term" value="F:signaling receptor binding"/>
    <property type="evidence" value="ECO:0007669"/>
    <property type="project" value="TreeGrafter"/>
</dbReference>
<reference evidence="6" key="3">
    <citation type="submission" date="2025-09" db="UniProtKB">
        <authorList>
            <consortium name="Ensembl"/>
        </authorList>
    </citation>
    <scope>IDENTIFICATION</scope>
</reference>
<comment type="subcellular location">
    <subcellularLocation>
        <location evidence="1">Membrane</location>
    </subcellularLocation>
</comment>
<dbReference type="InterPro" id="IPR050504">
    <property type="entry name" value="IgSF_BTN/MOG"/>
</dbReference>
<evidence type="ECO:0000256" key="3">
    <source>
        <dbReference type="ARBA" id="ARBA00023319"/>
    </source>
</evidence>
<dbReference type="Ensembl" id="ENSMMDT00005042979.1">
    <property type="protein sequence ID" value="ENSMMDP00005042127.1"/>
    <property type="gene ID" value="ENSMMDG00005019415.1"/>
</dbReference>
<feature type="domain" description="Immunoglobulin V-set" evidence="5">
    <location>
        <begin position="53"/>
        <end position="111"/>
    </location>
</feature>
<name>A0A667ZMR3_9TELE</name>
<dbReference type="SUPFAM" id="SSF48726">
    <property type="entry name" value="Immunoglobulin"/>
    <property type="match status" value="1"/>
</dbReference>
<dbReference type="Pfam" id="PF07686">
    <property type="entry name" value="V-set"/>
    <property type="match status" value="1"/>
</dbReference>
<organism evidence="6 7">
    <name type="scientific">Myripristis murdjan</name>
    <name type="common">pinecone soldierfish</name>
    <dbReference type="NCBI Taxonomy" id="586833"/>
    <lineage>
        <taxon>Eukaryota</taxon>
        <taxon>Metazoa</taxon>
        <taxon>Chordata</taxon>
        <taxon>Craniata</taxon>
        <taxon>Vertebrata</taxon>
        <taxon>Euteleostomi</taxon>
        <taxon>Actinopterygii</taxon>
        <taxon>Neopterygii</taxon>
        <taxon>Teleostei</taxon>
        <taxon>Neoteleostei</taxon>
        <taxon>Acanthomorphata</taxon>
        <taxon>Holocentriformes</taxon>
        <taxon>Holocentridae</taxon>
        <taxon>Myripristis</taxon>
    </lineage>
</organism>
<dbReference type="InterPro" id="IPR036179">
    <property type="entry name" value="Ig-like_dom_sf"/>
</dbReference>
<keyword evidence="7" id="KW-1185">Reference proteome</keyword>
<keyword evidence="4" id="KW-1133">Transmembrane helix</keyword>
<accession>A0A667ZMR3</accession>
<reference evidence="6" key="1">
    <citation type="submission" date="2019-06" db="EMBL/GenBank/DDBJ databases">
        <authorList>
            <consortium name="Wellcome Sanger Institute Data Sharing"/>
        </authorList>
    </citation>
    <scope>NUCLEOTIDE SEQUENCE [LARGE SCALE GENOMIC DNA]</scope>
</reference>
<dbReference type="GO" id="GO:0009897">
    <property type="term" value="C:external side of plasma membrane"/>
    <property type="evidence" value="ECO:0007669"/>
    <property type="project" value="TreeGrafter"/>
</dbReference>
<evidence type="ECO:0000313" key="7">
    <source>
        <dbReference type="Proteomes" id="UP000472263"/>
    </source>
</evidence>
<reference evidence="6" key="2">
    <citation type="submission" date="2025-08" db="UniProtKB">
        <authorList>
            <consortium name="Ensembl"/>
        </authorList>
    </citation>
    <scope>IDENTIFICATION</scope>
</reference>
<proteinExistence type="predicted"/>
<dbReference type="AlphaFoldDB" id="A0A667ZMR3"/>
<evidence type="ECO:0000259" key="5">
    <source>
        <dbReference type="Pfam" id="PF07686"/>
    </source>
</evidence>
<dbReference type="Proteomes" id="UP000472263">
    <property type="component" value="Chromosome 18"/>
</dbReference>
<dbReference type="PANTHER" id="PTHR24100">
    <property type="entry name" value="BUTYROPHILIN"/>
    <property type="match status" value="1"/>
</dbReference>
<dbReference type="InterPro" id="IPR013106">
    <property type="entry name" value="Ig_V-set"/>
</dbReference>
<dbReference type="GeneTree" id="ENSGT00990000209923"/>
<evidence type="ECO:0000256" key="2">
    <source>
        <dbReference type="ARBA" id="ARBA00023136"/>
    </source>
</evidence>
<keyword evidence="3" id="KW-0393">Immunoglobulin domain</keyword>
<evidence type="ECO:0000256" key="4">
    <source>
        <dbReference type="SAM" id="Phobius"/>
    </source>
</evidence>
<sequence>WDVVCVMEMLQNSLMTLNVHFKSSPLAGCTASSDVKLTLNFFRISEFGEVRGKEEYVFFYQDEHIDPDYQPPSFKNRVELKDKEMKNGDLSMILKNVKKEDSGTYECRFINDYLKIVDGVIIEDPPISTIRLEVPFPLTTICLLINLTLSLSLSLILFFVFFVFFVCFRRFRWRHNDSRLCE</sequence>
<dbReference type="GO" id="GO:0050852">
    <property type="term" value="P:T cell receptor signaling pathway"/>
    <property type="evidence" value="ECO:0007669"/>
    <property type="project" value="TreeGrafter"/>
</dbReference>
<keyword evidence="2 4" id="KW-0472">Membrane</keyword>